<feature type="non-terminal residue" evidence="3">
    <location>
        <position position="425"/>
    </location>
</feature>
<dbReference type="Pfam" id="PF14501">
    <property type="entry name" value="HATPase_c_5"/>
    <property type="match status" value="1"/>
</dbReference>
<accession>A0A9D1D572</accession>
<feature type="transmembrane region" description="Helical" evidence="1">
    <location>
        <begin position="170"/>
        <end position="193"/>
    </location>
</feature>
<keyword evidence="1" id="KW-0812">Transmembrane</keyword>
<reference evidence="3" key="1">
    <citation type="submission" date="2020-10" db="EMBL/GenBank/DDBJ databases">
        <authorList>
            <person name="Gilroy R."/>
        </authorList>
    </citation>
    <scope>NUCLEOTIDE SEQUENCE</scope>
    <source>
        <strain evidence="3">ChiGjej1B1-2707</strain>
    </source>
</reference>
<feature type="transmembrane region" description="Helical" evidence="1">
    <location>
        <begin position="23"/>
        <end position="43"/>
    </location>
</feature>
<feature type="transmembrane region" description="Helical" evidence="1">
    <location>
        <begin position="55"/>
        <end position="74"/>
    </location>
</feature>
<evidence type="ECO:0000259" key="2">
    <source>
        <dbReference type="Pfam" id="PF14501"/>
    </source>
</evidence>
<evidence type="ECO:0000256" key="1">
    <source>
        <dbReference type="SAM" id="Phobius"/>
    </source>
</evidence>
<organism evidence="3 4">
    <name type="scientific">Candidatus Aveggerthella stercoripullorum</name>
    <dbReference type="NCBI Taxonomy" id="2840688"/>
    <lineage>
        <taxon>Bacteria</taxon>
        <taxon>Bacillati</taxon>
        <taxon>Actinomycetota</taxon>
        <taxon>Coriobacteriia</taxon>
        <taxon>Eggerthellales</taxon>
        <taxon>Eggerthellaceae</taxon>
        <taxon>Eggerthellaceae incertae sedis</taxon>
        <taxon>Candidatus Aveggerthella</taxon>
    </lineage>
</organism>
<keyword evidence="1" id="KW-0472">Membrane</keyword>
<dbReference type="AlphaFoldDB" id="A0A9D1D572"/>
<dbReference type="Proteomes" id="UP000824261">
    <property type="component" value="Unassembled WGS sequence"/>
</dbReference>
<feature type="transmembrane region" description="Helical" evidence="1">
    <location>
        <begin position="103"/>
        <end position="127"/>
    </location>
</feature>
<evidence type="ECO:0000313" key="3">
    <source>
        <dbReference type="EMBL" id="HIR02357.1"/>
    </source>
</evidence>
<proteinExistence type="predicted"/>
<feature type="transmembrane region" description="Helical" evidence="1">
    <location>
        <begin position="80"/>
        <end position="96"/>
    </location>
</feature>
<gene>
    <name evidence="3" type="ORF">IAA69_08885</name>
</gene>
<feature type="domain" description="Sensor histidine kinase NatK-like C-terminal" evidence="2">
    <location>
        <begin position="341"/>
        <end position="418"/>
    </location>
</feature>
<feature type="transmembrane region" description="Helical" evidence="1">
    <location>
        <begin position="199"/>
        <end position="220"/>
    </location>
</feature>
<sequence>MSATLLSSPPPNGAELADLLLDAANPVVSTVFMAVYVAALTVFREPTALWKRGWAVAFGVIAAGSVTLVLLAGYDTYLRFSFITMLANCGVTLIASKPGILRALFAQLTASFIGMFAQANTSLVLFFAGDDKLLALAVRALSLGAMYLFLRAFADRYSRVLHTLHRGWGILCLAPGIVFFVNLFALNALMASMPVQGLVIQYGMLGVCAVFYTVVFLLFAKVQEESEVRQAQSTLALQVTALRERMRMLDAAEAHMRIERHDLRHRLRIIEELLQRKDTHAALSTLGVAEQRLAETEVKHWCANATLDAVFGLYFEQAHRRSIRVTAHLAIPESLPVPAEELSVVVANALENALAACEGVPDEQREIVCRAIASPQLMMSFENPYAGTVHIGANGLPQTDKPDHGFGMQSLAAFCEKHGALYECT</sequence>
<dbReference type="InterPro" id="IPR032834">
    <property type="entry name" value="NatK-like_C"/>
</dbReference>
<feature type="transmembrane region" description="Helical" evidence="1">
    <location>
        <begin position="133"/>
        <end position="150"/>
    </location>
</feature>
<reference evidence="3" key="2">
    <citation type="journal article" date="2021" name="PeerJ">
        <title>Extensive microbial diversity within the chicken gut microbiome revealed by metagenomics and culture.</title>
        <authorList>
            <person name="Gilroy R."/>
            <person name="Ravi A."/>
            <person name="Getino M."/>
            <person name="Pursley I."/>
            <person name="Horton D.L."/>
            <person name="Alikhan N.F."/>
            <person name="Baker D."/>
            <person name="Gharbi K."/>
            <person name="Hall N."/>
            <person name="Watson M."/>
            <person name="Adriaenssens E.M."/>
            <person name="Foster-Nyarko E."/>
            <person name="Jarju S."/>
            <person name="Secka A."/>
            <person name="Antonio M."/>
            <person name="Oren A."/>
            <person name="Chaudhuri R.R."/>
            <person name="La Ragione R."/>
            <person name="Hildebrand F."/>
            <person name="Pallen M.J."/>
        </authorList>
    </citation>
    <scope>NUCLEOTIDE SEQUENCE</scope>
    <source>
        <strain evidence="3">ChiGjej1B1-2707</strain>
    </source>
</reference>
<evidence type="ECO:0000313" key="4">
    <source>
        <dbReference type="Proteomes" id="UP000824261"/>
    </source>
</evidence>
<comment type="caution">
    <text evidence="3">The sequence shown here is derived from an EMBL/GenBank/DDBJ whole genome shotgun (WGS) entry which is preliminary data.</text>
</comment>
<name>A0A9D1D572_9ACTN</name>
<dbReference type="EMBL" id="DVGB01000108">
    <property type="protein sequence ID" value="HIR02357.1"/>
    <property type="molecule type" value="Genomic_DNA"/>
</dbReference>
<keyword evidence="1" id="KW-1133">Transmembrane helix</keyword>
<protein>
    <submittedName>
        <fullName evidence="3">GHKL domain-containing protein</fullName>
    </submittedName>
</protein>